<gene>
    <name evidence="3" type="ORF">NCTC13038_00329</name>
    <name evidence="4" type="ORF">NCTC9185_05512</name>
</gene>
<dbReference type="InterPro" id="IPR050282">
    <property type="entry name" value="Cycloisomerase_2"/>
</dbReference>
<protein>
    <submittedName>
        <fullName evidence="3">3-carboxymuconate cyclase</fullName>
    </submittedName>
</protein>
<dbReference type="PANTHER" id="PTHR30344:SF1">
    <property type="entry name" value="6-PHOSPHOGLUCONOLACTONASE"/>
    <property type="match status" value="1"/>
</dbReference>
<dbReference type="SUPFAM" id="SSF51004">
    <property type="entry name" value="C-terminal (heme d1) domain of cytochrome cd1-nitrite reductase"/>
    <property type="match status" value="1"/>
</dbReference>
<sequence>MADGSLSHQEDIWTRGDYPRTLTLDNQGQWLYVMNQRSDNITRFSVAPESGRLTFAPDYTPVGSPSQMVISAQP</sequence>
<dbReference type="GO" id="GO:0006006">
    <property type="term" value="P:glucose metabolic process"/>
    <property type="evidence" value="ECO:0007669"/>
    <property type="project" value="UniProtKB-KW"/>
</dbReference>
<dbReference type="GO" id="GO:0005829">
    <property type="term" value="C:cytosol"/>
    <property type="evidence" value="ECO:0007669"/>
    <property type="project" value="TreeGrafter"/>
</dbReference>
<dbReference type="AlphaFoldDB" id="A0A485AX91"/>
<dbReference type="Proteomes" id="UP000332594">
    <property type="component" value="Unassembled WGS sequence"/>
</dbReference>
<evidence type="ECO:0000313" key="3">
    <source>
        <dbReference type="EMBL" id="VFS65172.1"/>
    </source>
</evidence>
<dbReference type="EMBL" id="CABDVU010000001">
    <property type="protein sequence ID" value="VTN13478.1"/>
    <property type="molecule type" value="Genomic_DNA"/>
</dbReference>
<dbReference type="InterPro" id="IPR019405">
    <property type="entry name" value="Lactonase_7-beta_prop"/>
</dbReference>
<evidence type="ECO:0000256" key="2">
    <source>
        <dbReference type="ARBA" id="ARBA00022526"/>
    </source>
</evidence>
<evidence type="ECO:0000313" key="5">
    <source>
        <dbReference type="Proteomes" id="UP000332594"/>
    </source>
</evidence>
<dbReference type="Gene3D" id="2.130.10.10">
    <property type="entry name" value="YVTN repeat-like/Quinoprotein amine dehydrogenase"/>
    <property type="match status" value="1"/>
</dbReference>
<reference evidence="3 5" key="1">
    <citation type="submission" date="2019-03" db="EMBL/GenBank/DDBJ databases">
        <authorList>
            <consortium name="Pathogen Informatics"/>
        </authorList>
    </citation>
    <scope>NUCLEOTIDE SEQUENCE [LARGE SCALE GENOMIC DNA]</scope>
    <source>
        <strain evidence="3 5">NCTC13038</strain>
        <strain evidence="4 6">NCTC9185</strain>
    </source>
</reference>
<proteinExistence type="inferred from homology"/>
<evidence type="ECO:0000313" key="6">
    <source>
        <dbReference type="Proteomes" id="UP000339249"/>
    </source>
</evidence>
<dbReference type="PANTHER" id="PTHR30344">
    <property type="entry name" value="6-PHOSPHOGLUCONOLACTONASE-RELATED"/>
    <property type="match status" value="1"/>
</dbReference>
<dbReference type="InterPro" id="IPR015943">
    <property type="entry name" value="WD40/YVTN_repeat-like_dom_sf"/>
</dbReference>
<dbReference type="Pfam" id="PF10282">
    <property type="entry name" value="Lactonase"/>
    <property type="match status" value="1"/>
</dbReference>
<dbReference type="EMBL" id="CAADJG010000002">
    <property type="protein sequence ID" value="VFS65172.1"/>
    <property type="molecule type" value="Genomic_DNA"/>
</dbReference>
<evidence type="ECO:0000313" key="4">
    <source>
        <dbReference type="EMBL" id="VTN13478.1"/>
    </source>
</evidence>
<accession>A0A485AX91</accession>
<dbReference type="GO" id="GO:0017057">
    <property type="term" value="F:6-phosphogluconolactonase activity"/>
    <property type="evidence" value="ECO:0007669"/>
    <property type="project" value="TreeGrafter"/>
</dbReference>
<comment type="similarity">
    <text evidence="1">Belongs to the cycloisomerase 2 family.</text>
</comment>
<dbReference type="Proteomes" id="UP000339249">
    <property type="component" value="Unassembled WGS sequence"/>
</dbReference>
<organism evidence="3 5">
    <name type="scientific">Raoultella terrigena</name>
    <name type="common">Klebsiella terrigena</name>
    <dbReference type="NCBI Taxonomy" id="577"/>
    <lineage>
        <taxon>Bacteria</taxon>
        <taxon>Pseudomonadati</taxon>
        <taxon>Pseudomonadota</taxon>
        <taxon>Gammaproteobacteria</taxon>
        <taxon>Enterobacterales</taxon>
        <taxon>Enterobacteriaceae</taxon>
        <taxon>Klebsiella/Raoultella group</taxon>
        <taxon>Raoultella</taxon>
    </lineage>
</organism>
<keyword evidence="2" id="KW-0119">Carbohydrate metabolism</keyword>
<dbReference type="InterPro" id="IPR011048">
    <property type="entry name" value="Haem_d1_sf"/>
</dbReference>
<keyword evidence="2" id="KW-0313">Glucose metabolism</keyword>
<evidence type="ECO:0000256" key="1">
    <source>
        <dbReference type="ARBA" id="ARBA00005564"/>
    </source>
</evidence>
<name>A0A485AX91_RAOTE</name>